<comment type="caution">
    <text evidence="1">The sequence shown here is derived from an EMBL/GenBank/DDBJ whole genome shotgun (WGS) entry which is preliminary data.</text>
</comment>
<gene>
    <name evidence="1" type="ORF">JRQ81_002861</name>
</gene>
<organism evidence="1 2">
    <name type="scientific">Phrynocephalus forsythii</name>
    <dbReference type="NCBI Taxonomy" id="171643"/>
    <lineage>
        <taxon>Eukaryota</taxon>
        <taxon>Metazoa</taxon>
        <taxon>Chordata</taxon>
        <taxon>Craniata</taxon>
        <taxon>Vertebrata</taxon>
        <taxon>Euteleostomi</taxon>
        <taxon>Lepidosauria</taxon>
        <taxon>Squamata</taxon>
        <taxon>Bifurcata</taxon>
        <taxon>Unidentata</taxon>
        <taxon>Episquamata</taxon>
        <taxon>Toxicofera</taxon>
        <taxon>Iguania</taxon>
        <taxon>Acrodonta</taxon>
        <taxon>Agamidae</taxon>
        <taxon>Agaminae</taxon>
        <taxon>Phrynocephalus</taxon>
    </lineage>
</organism>
<reference evidence="1" key="1">
    <citation type="journal article" date="2023" name="DNA Res.">
        <title>Chromosome-level genome assembly of Phrynocephalus forsythii using third-generation DNA sequencing and Hi-C analysis.</title>
        <authorList>
            <person name="Qi Y."/>
            <person name="Zhao W."/>
            <person name="Zhao Y."/>
            <person name="Niu C."/>
            <person name="Cao S."/>
            <person name="Zhang Y."/>
        </authorList>
    </citation>
    <scope>NUCLEOTIDE SEQUENCE</scope>
    <source>
        <tissue evidence="1">Muscle</tissue>
    </source>
</reference>
<name>A0A9Q0XIN2_9SAUR</name>
<protein>
    <submittedName>
        <fullName evidence="1">Uncharacterized protein</fullName>
    </submittedName>
</protein>
<dbReference type="Proteomes" id="UP001142489">
    <property type="component" value="Unassembled WGS sequence"/>
</dbReference>
<sequence length="118" mass="13077">MCVSASLLYRKLSLFLRHGHLGMGCAVNPCHRLLRQFSLYKSGVVTAADLVNYWEDVFEANEIPEPQASSEYIVSHVLGAKTFQNLSAASISTPLSSKQVEDVELLCAKRLQSFLSED</sequence>
<proteinExistence type="predicted"/>
<evidence type="ECO:0000313" key="2">
    <source>
        <dbReference type="Proteomes" id="UP001142489"/>
    </source>
</evidence>
<dbReference type="EMBL" id="JAPFRF010000011">
    <property type="protein sequence ID" value="KAJ7316699.1"/>
    <property type="molecule type" value="Genomic_DNA"/>
</dbReference>
<dbReference type="Gene3D" id="1.10.8.10">
    <property type="entry name" value="DNA helicase RuvA subunit, C-terminal domain"/>
    <property type="match status" value="1"/>
</dbReference>
<evidence type="ECO:0000313" key="1">
    <source>
        <dbReference type="EMBL" id="KAJ7316699.1"/>
    </source>
</evidence>
<accession>A0A9Q0XIN2</accession>
<keyword evidence="2" id="KW-1185">Reference proteome</keyword>
<dbReference type="AlphaFoldDB" id="A0A9Q0XIN2"/>
<dbReference type="OrthoDB" id="9375220at2759"/>